<comment type="caution">
    <text evidence="3">The sequence shown here is derived from an EMBL/GenBank/DDBJ whole genome shotgun (WGS) entry which is preliminary data.</text>
</comment>
<evidence type="ECO:0000313" key="4">
    <source>
        <dbReference type="Proteomes" id="UP001549145"/>
    </source>
</evidence>
<keyword evidence="4" id="KW-1185">Reference proteome</keyword>
<dbReference type="EMBL" id="JBEPMM010000020">
    <property type="protein sequence ID" value="MET3694966.1"/>
    <property type="molecule type" value="Genomic_DNA"/>
</dbReference>
<keyword evidence="1" id="KW-0732">Signal</keyword>
<reference evidence="3 4" key="1">
    <citation type="submission" date="2024-06" db="EMBL/GenBank/DDBJ databases">
        <title>Genomic Encyclopedia of Type Strains, Phase IV (KMG-IV): sequencing the most valuable type-strain genomes for metagenomic binning, comparative biology and taxonomic classification.</title>
        <authorList>
            <person name="Goeker M."/>
        </authorList>
    </citation>
    <scope>NUCLEOTIDE SEQUENCE [LARGE SCALE GENOMIC DNA]</scope>
    <source>
        <strain evidence="3 4">DSM 21331</strain>
    </source>
</reference>
<evidence type="ECO:0000313" key="3">
    <source>
        <dbReference type="EMBL" id="MET3694966.1"/>
    </source>
</evidence>
<protein>
    <recommendedName>
        <fullName evidence="2">Phosphatidic acid phosphatase type 2/haloperoxidase domain-containing protein</fullName>
    </recommendedName>
</protein>
<accession>A0ABV2LDZ2</accession>
<proteinExistence type="predicted"/>
<dbReference type="InterPro" id="IPR000326">
    <property type="entry name" value="PAP2/HPO"/>
</dbReference>
<dbReference type="Proteomes" id="UP001549145">
    <property type="component" value="Unassembled WGS sequence"/>
</dbReference>
<dbReference type="Pfam" id="PF01569">
    <property type="entry name" value="PAP2"/>
    <property type="match status" value="1"/>
</dbReference>
<gene>
    <name evidence="3" type="ORF">ABID43_004531</name>
</gene>
<dbReference type="InterPro" id="IPR036938">
    <property type="entry name" value="PAP2/HPO_sf"/>
</dbReference>
<feature type="chain" id="PRO_5045217363" description="Phosphatidic acid phosphatase type 2/haloperoxidase domain-containing protein" evidence="1">
    <location>
        <begin position="20"/>
        <end position="467"/>
    </location>
</feature>
<dbReference type="Gene3D" id="1.20.144.10">
    <property type="entry name" value="Phosphatidic acid phosphatase type 2/haloperoxidase"/>
    <property type="match status" value="1"/>
</dbReference>
<name>A0ABV2LDZ2_9HYPH</name>
<feature type="signal peptide" evidence="1">
    <location>
        <begin position="1"/>
        <end position="19"/>
    </location>
</feature>
<feature type="domain" description="Phosphatidic acid phosphatase type 2/haloperoxidase" evidence="2">
    <location>
        <begin position="197"/>
        <end position="296"/>
    </location>
</feature>
<organism evidence="3 4">
    <name type="scientific">Methylobacterium goesingense</name>
    <dbReference type="NCBI Taxonomy" id="243690"/>
    <lineage>
        <taxon>Bacteria</taxon>
        <taxon>Pseudomonadati</taxon>
        <taxon>Pseudomonadota</taxon>
        <taxon>Alphaproteobacteria</taxon>
        <taxon>Hyphomicrobiales</taxon>
        <taxon>Methylobacteriaceae</taxon>
        <taxon>Methylobacterium</taxon>
    </lineage>
</organism>
<dbReference type="SUPFAM" id="SSF48317">
    <property type="entry name" value="Acid phosphatase/Vanadium-dependent haloperoxidase"/>
    <property type="match status" value="1"/>
</dbReference>
<evidence type="ECO:0000259" key="2">
    <source>
        <dbReference type="SMART" id="SM00014"/>
    </source>
</evidence>
<sequence length="467" mass="48910">MPRVWALALCLLAPVQASAQSAPNLTGLRGLAPVSALARSAEGRAALEANLRVTGEIQSGWGQPAFLLSLAEQRQLALRDAFITDGNATELADGLGSRLGELYQAKARYTAHDSFTNVAQSVADLIGYTNNVAKSDSNAGKYFFANATRDGKTPVSADAAAILTERGGTPDIFGKAYERPAGTPGSDVYGNARPFQTLPQLFAYRGYDYFGRPSHSLDWLRGPGQSLTDSPSYPSGHTTYGYTESLILAILVPERYQQMIARAAEYGSNRIVVGAHYAMDVLGGRAVALHAVAHLLANDPAYVGQVRRNPAVVNEMSHATDAAVALADYPAALKAARADLTAFLREACGETVAACAAGDGGRFRDPAANAALYAATQTYGLPVVHLERAGQVADVNQVAPEAGHLLTAAFPTLSLEEANAILTATLGPGGGFLDDGSAFGLYSRLNLYAAAGEAAALALRKQGQPAR</sequence>
<dbReference type="InterPro" id="IPR001011">
    <property type="entry name" value="Acid_Pase_classA_bac"/>
</dbReference>
<dbReference type="PRINTS" id="PR00483">
    <property type="entry name" value="BACPHPHTASE"/>
</dbReference>
<evidence type="ECO:0000256" key="1">
    <source>
        <dbReference type="SAM" id="SignalP"/>
    </source>
</evidence>
<dbReference type="RefSeq" id="WP_354466128.1">
    <property type="nucleotide sequence ID" value="NZ_JBEPMM010000020.1"/>
</dbReference>
<dbReference type="SMART" id="SM00014">
    <property type="entry name" value="acidPPc"/>
    <property type="match status" value="1"/>
</dbReference>